<dbReference type="Pfam" id="PF13359">
    <property type="entry name" value="DDE_Tnp_4"/>
    <property type="match status" value="1"/>
</dbReference>
<evidence type="ECO:0008006" key="10">
    <source>
        <dbReference type="Google" id="ProtNLM"/>
    </source>
</evidence>
<dbReference type="PANTHER" id="PTHR46929">
    <property type="entry name" value="EXPRESSED PROTEIN"/>
    <property type="match status" value="1"/>
</dbReference>
<dbReference type="InterPro" id="IPR027806">
    <property type="entry name" value="HARBI1_dom"/>
</dbReference>
<dbReference type="EMBL" id="JBCNJP010001523">
    <property type="protein sequence ID" value="KAK9050486.1"/>
    <property type="molecule type" value="Genomic_DNA"/>
</dbReference>
<dbReference type="InterPro" id="IPR024752">
    <property type="entry name" value="Myb/SANT-like_dom"/>
</dbReference>
<keyword evidence="9" id="KW-1185">Reference proteome</keyword>
<accession>A0AAP0C5M8</accession>
<evidence type="ECO:0000256" key="2">
    <source>
        <dbReference type="ARBA" id="ARBA00022723"/>
    </source>
</evidence>
<keyword evidence="4" id="KW-0472">Membrane</keyword>
<protein>
    <recommendedName>
        <fullName evidence="10">Transposase</fullName>
    </recommendedName>
</protein>
<evidence type="ECO:0000259" key="7">
    <source>
        <dbReference type="Pfam" id="PF26138"/>
    </source>
</evidence>
<evidence type="ECO:0000313" key="9">
    <source>
        <dbReference type="Proteomes" id="UP001408789"/>
    </source>
</evidence>
<feature type="region of interest" description="Disordered" evidence="3">
    <location>
        <begin position="592"/>
        <end position="621"/>
    </location>
</feature>
<organism evidence="8 9">
    <name type="scientific">Deinandra increscens subsp. villosa</name>
    <dbReference type="NCBI Taxonomy" id="3103831"/>
    <lineage>
        <taxon>Eukaryota</taxon>
        <taxon>Viridiplantae</taxon>
        <taxon>Streptophyta</taxon>
        <taxon>Embryophyta</taxon>
        <taxon>Tracheophyta</taxon>
        <taxon>Spermatophyta</taxon>
        <taxon>Magnoliopsida</taxon>
        <taxon>eudicotyledons</taxon>
        <taxon>Gunneridae</taxon>
        <taxon>Pentapetalae</taxon>
        <taxon>asterids</taxon>
        <taxon>campanulids</taxon>
        <taxon>Asterales</taxon>
        <taxon>Asteraceae</taxon>
        <taxon>Asteroideae</taxon>
        <taxon>Heliantheae alliance</taxon>
        <taxon>Madieae</taxon>
        <taxon>Madiinae</taxon>
        <taxon>Deinandra</taxon>
    </lineage>
</organism>
<feature type="domain" description="DDE Tnp4" evidence="6">
    <location>
        <begin position="180"/>
        <end position="341"/>
    </location>
</feature>
<reference evidence="8 9" key="1">
    <citation type="submission" date="2024-04" db="EMBL/GenBank/DDBJ databases">
        <title>The reference genome of an endangered Asteraceae, Deinandra increscens subsp. villosa, native to the Central Coast of California.</title>
        <authorList>
            <person name="Guilliams M."/>
            <person name="Hasenstab-Lehman K."/>
            <person name="Meyer R."/>
            <person name="Mcevoy S."/>
        </authorList>
    </citation>
    <scope>NUCLEOTIDE SEQUENCE [LARGE SCALE GENOMIC DNA]</scope>
    <source>
        <tissue evidence="8">Leaf</tissue>
    </source>
</reference>
<evidence type="ECO:0000259" key="5">
    <source>
        <dbReference type="Pfam" id="PF12776"/>
    </source>
</evidence>
<dbReference type="Pfam" id="PF26138">
    <property type="entry name" value="DUF8040"/>
    <property type="match status" value="1"/>
</dbReference>
<keyword evidence="4" id="KW-1133">Transmembrane helix</keyword>
<dbReference type="AlphaFoldDB" id="A0AAP0C5M8"/>
<name>A0AAP0C5M8_9ASTR</name>
<feature type="domain" description="Myb/SANT-like" evidence="5">
    <location>
        <begin position="419"/>
        <end position="515"/>
    </location>
</feature>
<feature type="transmembrane region" description="Helical" evidence="4">
    <location>
        <begin position="12"/>
        <end position="30"/>
    </location>
</feature>
<dbReference type="Pfam" id="PF12776">
    <property type="entry name" value="Myb_DNA-bind_3"/>
    <property type="match status" value="1"/>
</dbReference>
<comment type="cofactor">
    <cofactor evidence="1">
        <name>a divalent metal cation</name>
        <dbReference type="ChEBI" id="CHEBI:60240"/>
    </cofactor>
</comment>
<feature type="domain" description="DUF8040" evidence="7">
    <location>
        <begin position="65"/>
        <end position="144"/>
    </location>
</feature>
<evidence type="ECO:0000256" key="1">
    <source>
        <dbReference type="ARBA" id="ARBA00001968"/>
    </source>
</evidence>
<dbReference type="PANTHER" id="PTHR46929:SF4">
    <property type="entry name" value="MYB_SANT-LIKE DOMAIN-CONTAINING PROTEIN"/>
    <property type="match status" value="1"/>
</dbReference>
<keyword evidence="2" id="KW-0479">Metal-binding</keyword>
<sequence>MDNRIVNTFHAMRATQLHAATLICLLVVFITRNRLSSKKKANLPTRDEILQRRCVREEMLHDITNSGKCRELIRMSETTFMKLCNVLTRDGGLRPTQRMSIEEQVACFLHIVGNDFRSRFASWLYRRSRSTTSRCLHRVLRAIISLEGRYIQQPKGDTVPKEIQEKTRFYPFFKDCIGAIDGTHVRVRVPTKDAPRYRGRKGYPTINVLAACTFDLKFTYVLSGWEGTASDSRIIKNALTREDKLVIPTGRYCLVDAGLPHTSTLMAPYRGVRYHLKEYSKRAPENSKELFNLRHASLRNAIERAFGVLKKRFPIIRSTQEPFYTCSTQSDIFLACCILHNFLRDEDRDQDLEDEVIHEVLNGPQEEGRHNTRGLQEGSAGADQLRNSIANEMWNNYLIKNEAFENNGKKEQGTKGQLKWTDKMDNAFLQAMITQQDMGNRINGNFSTQAYNDMVEELTTKLQMDLDKNHLKNRLKTLKQRFSQWYDLFRGTSLSGFSWNSNTKFIEAEDEVWNRLIESNPKAVALKTKKVSNYNEMLELFATDRASGANAETAKERNARLHVNEDPGIETVTNVDEFLAANEVTLENQYNNDDDVQMLFSDPSPPESSKTKKLKSKKRKIEEPDGAFNSKLVNCVDGVANAIQEGNKILDRIYPREYTGDELYKELEPMGLTPHEISRALIYLGANQAQARLLFSCPLQIRKTILEDMMDAGK</sequence>
<evidence type="ECO:0000259" key="6">
    <source>
        <dbReference type="Pfam" id="PF13359"/>
    </source>
</evidence>
<dbReference type="InterPro" id="IPR058353">
    <property type="entry name" value="DUF8040"/>
</dbReference>
<comment type="caution">
    <text evidence="8">The sequence shown here is derived from an EMBL/GenBank/DDBJ whole genome shotgun (WGS) entry which is preliminary data.</text>
</comment>
<dbReference type="GO" id="GO:0046872">
    <property type="term" value="F:metal ion binding"/>
    <property type="evidence" value="ECO:0007669"/>
    <property type="project" value="UniProtKB-KW"/>
</dbReference>
<evidence type="ECO:0000256" key="4">
    <source>
        <dbReference type="SAM" id="Phobius"/>
    </source>
</evidence>
<keyword evidence="4" id="KW-0812">Transmembrane</keyword>
<evidence type="ECO:0000256" key="3">
    <source>
        <dbReference type="SAM" id="MobiDB-lite"/>
    </source>
</evidence>
<evidence type="ECO:0000313" key="8">
    <source>
        <dbReference type="EMBL" id="KAK9050486.1"/>
    </source>
</evidence>
<dbReference type="Proteomes" id="UP001408789">
    <property type="component" value="Unassembled WGS sequence"/>
</dbReference>
<proteinExistence type="predicted"/>
<gene>
    <name evidence="8" type="ORF">SSX86_030543</name>
</gene>